<dbReference type="InterPro" id="IPR006076">
    <property type="entry name" value="FAD-dep_OxRdtase"/>
</dbReference>
<dbReference type="GO" id="GO:0016491">
    <property type="term" value="F:oxidoreductase activity"/>
    <property type="evidence" value="ECO:0007669"/>
    <property type="project" value="UniProtKB-KW"/>
</dbReference>
<reference evidence="3 4" key="1">
    <citation type="submission" date="2017-10" db="EMBL/GenBank/DDBJ databases">
        <title>Analysis of the genome sequences of Rhizobium populations associated to common bean (phaseolus vulgaris).</title>
        <authorList>
            <person name="Bustos P."/>
            <person name="Santamaria R.I."/>
            <person name="Miranda-Sanchez F."/>
            <person name="Perez-Carrascal O."/>
            <person name="Juarez S."/>
            <person name="Lozano L."/>
            <person name="Martinez-Flores I."/>
            <person name="Vinuesa P."/>
            <person name="Martinez-Romero E."/>
            <person name="Cevallos M.A."/>
            <person name="Romero D."/>
            <person name="Davila G."/>
            <person name="Gonzalez V."/>
        </authorList>
    </citation>
    <scope>NUCLEOTIDE SEQUENCE [LARGE SCALE GENOMIC DNA]</scope>
    <source>
        <strain evidence="3 4">NXT3</strain>
        <plasmid evidence="4">Plasmid psfrenxt3a</plasmid>
    </source>
</reference>
<dbReference type="EMBL" id="CP024308">
    <property type="protein sequence ID" value="AUX78470.1"/>
    <property type="molecule type" value="Genomic_DNA"/>
</dbReference>
<dbReference type="PANTHER" id="PTHR13847">
    <property type="entry name" value="SARCOSINE DEHYDROGENASE-RELATED"/>
    <property type="match status" value="1"/>
</dbReference>
<dbReference type="GO" id="GO:0005737">
    <property type="term" value="C:cytoplasm"/>
    <property type="evidence" value="ECO:0007669"/>
    <property type="project" value="TreeGrafter"/>
</dbReference>
<dbReference type="AlphaFoldDB" id="A0A2L0HAE3"/>
<proteinExistence type="predicted"/>
<dbReference type="Proteomes" id="UP000239340">
    <property type="component" value="Plasmid pSfreNXT3a"/>
</dbReference>
<dbReference type="SUPFAM" id="SSF54373">
    <property type="entry name" value="FAD-linked reductases, C-terminal domain"/>
    <property type="match status" value="1"/>
</dbReference>
<organism evidence="3 4">
    <name type="scientific">Rhizobium fredii</name>
    <name type="common">Sinorhizobium fredii</name>
    <dbReference type="NCBI Taxonomy" id="380"/>
    <lineage>
        <taxon>Bacteria</taxon>
        <taxon>Pseudomonadati</taxon>
        <taxon>Pseudomonadota</taxon>
        <taxon>Alphaproteobacteria</taxon>
        <taxon>Hyphomicrobiales</taxon>
        <taxon>Rhizobiaceae</taxon>
        <taxon>Sinorhizobium/Ensifer group</taxon>
        <taxon>Sinorhizobium</taxon>
    </lineage>
</organism>
<protein>
    <submittedName>
        <fullName evidence="3">FAD dependent oxidoreductase protein</fullName>
    </submittedName>
</protein>
<evidence type="ECO:0000259" key="2">
    <source>
        <dbReference type="Pfam" id="PF01266"/>
    </source>
</evidence>
<evidence type="ECO:0000256" key="1">
    <source>
        <dbReference type="ARBA" id="ARBA00023002"/>
    </source>
</evidence>
<keyword evidence="1" id="KW-0560">Oxidoreductase</keyword>
<keyword evidence="3" id="KW-0614">Plasmid</keyword>
<geneLocation type="plasmid" evidence="4">
    <name>psfrenxt3a</name>
</geneLocation>
<sequence length="413" mass="44787">MADVTIVGGGIIGLCSAMALQDRGYTVEIIERGEIGRGASYGNCGLLAPGEVVPVSRPGVVKKIPGWLLDPEGPLFVRPGALARDLPWLLRFLKAGSADTVRHIASSLAPMMKRVNSDYGVLLERIGRSDLLSQVESLMLFKDRSEYERDRFSWDLRSELGFDHTFISGSQVRELEPAIEGPVTCGVIMKDWYHFTDPLALTQALAEEVVRRGGKIVSGEALSFESERGLVRSVKLRSGDRIDTKRIVLAAGAWSGSLTRQLGLRIPLAHLSGYHVHAPHPQVHLERAIYYASGGFVLTPMATGLRIGGTIEIAGADPKPNFRRADVLAERAKTILPTLDITGSTRWMGARPFIPDTMPILGKAPSFGNVILAFGHGQVGMTLGATTGHVVAQIIADERPDVDLGPFRPQRFA</sequence>
<accession>A0A2L0HAE3</accession>
<dbReference type="RefSeq" id="WP_104840176.1">
    <property type="nucleotide sequence ID" value="NZ_CP024308.1"/>
</dbReference>
<evidence type="ECO:0000313" key="4">
    <source>
        <dbReference type="Proteomes" id="UP000239340"/>
    </source>
</evidence>
<dbReference type="SUPFAM" id="SSF51905">
    <property type="entry name" value="FAD/NAD(P)-binding domain"/>
    <property type="match status" value="1"/>
</dbReference>
<evidence type="ECO:0000313" key="3">
    <source>
        <dbReference type="EMBL" id="AUX78470.1"/>
    </source>
</evidence>
<name>A0A2L0HAE3_RHIFR</name>
<dbReference type="Gene3D" id="3.50.50.60">
    <property type="entry name" value="FAD/NAD(P)-binding domain"/>
    <property type="match status" value="2"/>
</dbReference>
<dbReference type="Gene3D" id="3.30.9.10">
    <property type="entry name" value="D-Amino Acid Oxidase, subunit A, domain 2"/>
    <property type="match status" value="1"/>
</dbReference>
<dbReference type="Pfam" id="PF01266">
    <property type="entry name" value="DAO"/>
    <property type="match status" value="1"/>
</dbReference>
<dbReference type="InterPro" id="IPR036188">
    <property type="entry name" value="FAD/NAD-bd_sf"/>
</dbReference>
<feature type="domain" description="FAD dependent oxidoreductase" evidence="2">
    <location>
        <begin position="3"/>
        <end position="393"/>
    </location>
</feature>
<gene>
    <name evidence="3" type="ORF">NXT3_PA00178</name>
</gene>
<dbReference type="PANTHER" id="PTHR13847:SF289">
    <property type="entry name" value="GLYCINE OXIDASE"/>
    <property type="match status" value="1"/>
</dbReference>